<evidence type="ECO:0000313" key="1">
    <source>
        <dbReference type="EMBL" id="MTK20224.1"/>
    </source>
</evidence>
<reference evidence="1 2" key="1">
    <citation type="journal article" date="2019" name="Nat. Med.">
        <title>A library of human gut bacterial isolates paired with longitudinal multiomics data enables mechanistic microbiome research.</title>
        <authorList>
            <person name="Poyet M."/>
            <person name="Groussin M."/>
            <person name="Gibbons S.M."/>
            <person name="Avila-Pacheco J."/>
            <person name="Jiang X."/>
            <person name="Kearney S.M."/>
            <person name="Perrotta A.R."/>
            <person name="Berdy B."/>
            <person name="Zhao S."/>
            <person name="Lieberman T.D."/>
            <person name="Swanson P.K."/>
            <person name="Smith M."/>
            <person name="Roesemann S."/>
            <person name="Alexander J.E."/>
            <person name="Rich S.A."/>
            <person name="Livny J."/>
            <person name="Vlamakis H."/>
            <person name="Clish C."/>
            <person name="Bullock K."/>
            <person name="Deik A."/>
            <person name="Scott J."/>
            <person name="Pierce K.A."/>
            <person name="Xavier R.J."/>
            <person name="Alm E.J."/>
        </authorList>
    </citation>
    <scope>NUCLEOTIDE SEQUENCE [LARGE SCALE GENOMIC DNA]</scope>
    <source>
        <strain evidence="1 2">BIOML-A198</strain>
    </source>
</reference>
<accession>A0A173TDK6</accession>
<protein>
    <submittedName>
        <fullName evidence="1">Uncharacterized protein</fullName>
    </submittedName>
</protein>
<evidence type="ECO:0000313" key="2">
    <source>
        <dbReference type="Proteomes" id="UP000487649"/>
    </source>
</evidence>
<dbReference type="EMBL" id="WMQE01000003">
    <property type="protein sequence ID" value="MTK20224.1"/>
    <property type="molecule type" value="Genomic_DNA"/>
</dbReference>
<dbReference type="GeneID" id="60058399"/>
<organism evidence="1 2">
    <name type="scientific">Turicibacter sanguinis</name>
    <dbReference type="NCBI Taxonomy" id="154288"/>
    <lineage>
        <taxon>Bacteria</taxon>
        <taxon>Bacillati</taxon>
        <taxon>Bacillota</taxon>
        <taxon>Erysipelotrichia</taxon>
        <taxon>Erysipelotrichales</taxon>
        <taxon>Turicibacteraceae</taxon>
        <taxon>Turicibacter</taxon>
    </lineage>
</organism>
<comment type="caution">
    <text evidence="1">The sequence shown here is derived from an EMBL/GenBank/DDBJ whole genome shotgun (WGS) entry which is preliminary data.</text>
</comment>
<dbReference type="InterPro" id="IPR025962">
    <property type="entry name" value="SdpI/YhfL"/>
</dbReference>
<sequence>MEVFFWVTDLLIPVMMIVVGYFFKKHPPTTINSVYGYRTKRSMASKEVWVFAQRYFGGL</sequence>
<name>A0A173TDK6_9FIRM</name>
<proteinExistence type="predicted"/>
<dbReference type="Pfam" id="PF13630">
    <property type="entry name" value="SdpI"/>
    <property type="match status" value="1"/>
</dbReference>
<dbReference type="AlphaFoldDB" id="A0A173TDK6"/>
<dbReference type="OrthoDB" id="3173919at2"/>
<gene>
    <name evidence="1" type="ORF">GMA92_02070</name>
</gene>
<dbReference type="Proteomes" id="UP000487649">
    <property type="component" value="Unassembled WGS sequence"/>
</dbReference>
<dbReference type="RefSeq" id="WP_006784487.1">
    <property type="nucleotide sequence ID" value="NZ_CAUWFM010000012.1"/>
</dbReference>